<evidence type="ECO:0000313" key="1">
    <source>
        <dbReference type="EMBL" id="KAI0087193.1"/>
    </source>
</evidence>
<proteinExistence type="predicted"/>
<organism evidence="1 2">
    <name type="scientific">Irpex rosettiformis</name>
    <dbReference type="NCBI Taxonomy" id="378272"/>
    <lineage>
        <taxon>Eukaryota</taxon>
        <taxon>Fungi</taxon>
        <taxon>Dikarya</taxon>
        <taxon>Basidiomycota</taxon>
        <taxon>Agaricomycotina</taxon>
        <taxon>Agaricomycetes</taxon>
        <taxon>Polyporales</taxon>
        <taxon>Irpicaceae</taxon>
        <taxon>Irpex</taxon>
    </lineage>
</organism>
<dbReference type="Proteomes" id="UP001055072">
    <property type="component" value="Unassembled WGS sequence"/>
</dbReference>
<dbReference type="EMBL" id="MU274919">
    <property type="protein sequence ID" value="KAI0087193.1"/>
    <property type="molecule type" value="Genomic_DNA"/>
</dbReference>
<gene>
    <name evidence="1" type="ORF">BDY19DRAFT_307190</name>
</gene>
<sequence>MARYEACLADYRRLNDEVRRLKHMPMSGLSRPSEARSTPSVERAPEPMAVVEENDTPDLPPSPEQEPFVLSPIPPLASLPLSKNPHRQIFRPLTAEESDVEDLKSMKPNPYLLRSIDPISIKPSVHRMNSNSSLLSRNDPESAFSRSIPRSSVDVHMASCSSSPNTPQHISRERDDPMIFNDGSRPRRLSGDRNKASTTFNSQPCDTETQHDRWRAQLHDILETPQLSKLDSLLRSPESPAGRRRVSPEPSAPVTRTTSPTSSASSSASSQHIQSSGLLRPPLSRASTAAMQAERELRARSNSLKETSTSSTSSSALRDRDTYSYSQPPAPQPSSTPNNYYPRRGSIGNSSMRARPTAPTQPSGLTRSMWGMQDPPRVS</sequence>
<protein>
    <submittedName>
        <fullName evidence="1">Uncharacterized protein</fullName>
    </submittedName>
</protein>
<evidence type="ECO:0000313" key="2">
    <source>
        <dbReference type="Proteomes" id="UP001055072"/>
    </source>
</evidence>
<accession>A0ACB8TYL8</accession>
<name>A0ACB8TYL8_9APHY</name>
<comment type="caution">
    <text evidence="1">The sequence shown here is derived from an EMBL/GenBank/DDBJ whole genome shotgun (WGS) entry which is preliminary data.</text>
</comment>
<reference evidence="1" key="1">
    <citation type="journal article" date="2021" name="Environ. Microbiol.">
        <title>Gene family expansions and transcriptome signatures uncover fungal adaptations to wood decay.</title>
        <authorList>
            <person name="Hage H."/>
            <person name="Miyauchi S."/>
            <person name="Viragh M."/>
            <person name="Drula E."/>
            <person name="Min B."/>
            <person name="Chaduli D."/>
            <person name="Navarro D."/>
            <person name="Favel A."/>
            <person name="Norest M."/>
            <person name="Lesage-Meessen L."/>
            <person name="Balint B."/>
            <person name="Merenyi Z."/>
            <person name="de Eugenio L."/>
            <person name="Morin E."/>
            <person name="Martinez A.T."/>
            <person name="Baldrian P."/>
            <person name="Stursova M."/>
            <person name="Martinez M.J."/>
            <person name="Novotny C."/>
            <person name="Magnuson J.K."/>
            <person name="Spatafora J.W."/>
            <person name="Maurice S."/>
            <person name="Pangilinan J."/>
            <person name="Andreopoulos W."/>
            <person name="LaButti K."/>
            <person name="Hundley H."/>
            <person name="Na H."/>
            <person name="Kuo A."/>
            <person name="Barry K."/>
            <person name="Lipzen A."/>
            <person name="Henrissat B."/>
            <person name="Riley R."/>
            <person name="Ahrendt S."/>
            <person name="Nagy L.G."/>
            <person name="Grigoriev I.V."/>
            <person name="Martin F."/>
            <person name="Rosso M.N."/>
        </authorList>
    </citation>
    <scope>NUCLEOTIDE SEQUENCE</scope>
    <source>
        <strain evidence="1">CBS 384.51</strain>
    </source>
</reference>
<keyword evidence="2" id="KW-1185">Reference proteome</keyword>